<evidence type="ECO:0000313" key="1">
    <source>
        <dbReference type="EMBL" id="MDR6785240.1"/>
    </source>
</evidence>
<comment type="caution">
    <text evidence="1">The sequence shown here is derived from an EMBL/GenBank/DDBJ whole genome shotgun (WGS) entry which is preliminary data.</text>
</comment>
<keyword evidence="2" id="KW-1185">Reference proteome</keyword>
<accession>A0ACC6L1D7</accession>
<proteinExistence type="predicted"/>
<evidence type="ECO:0000313" key="2">
    <source>
        <dbReference type="Proteomes" id="UP001246858"/>
    </source>
</evidence>
<dbReference type="EMBL" id="JAVDTF010000003">
    <property type="protein sequence ID" value="MDR6785240.1"/>
    <property type="molecule type" value="Genomic_DNA"/>
</dbReference>
<gene>
    <name evidence="1" type="ORF">J2X78_003814</name>
</gene>
<organism evidence="1 2">
    <name type="scientific">Pedobacter africanus</name>
    <dbReference type="NCBI Taxonomy" id="151894"/>
    <lineage>
        <taxon>Bacteria</taxon>
        <taxon>Pseudomonadati</taxon>
        <taxon>Bacteroidota</taxon>
        <taxon>Sphingobacteriia</taxon>
        <taxon>Sphingobacteriales</taxon>
        <taxon>Sphingobacteriaceae</taxon>
        <taxon>Pedobacter</taxon>
    </lineage>
</organism>
<dbReference type="Proteomes" id="UP001246858">
    <property type="component" value="Unassembled WGS sequence"/>
</dbReference>
<name>A0ACC6L1D7_9SPHI</name>
<sequence length="107" mass="12131">MKKLEPYLIAVIVLLVWFTAPQFMEATAGHIDPSIWLLVLLAMISFLLILGLCWWLLRQFWLVMGLPRFTGVILQFSSLTEWEQLKFTLGLFALLLLAAVGALIAVL</sequence>
<reference evidence="1" key="1">
    <citation type="submission" date="2023-07" db="EMBL/GenBank/DDBJ databases">
        <title>Sorghum-associated microbial communities from plants grown in Nebraska, USA.</title>
        <authorList>
            <person name="Schachtman D."/>
        </authorList>
    </citation>
    <scope>NUCLEOTIDE SEQUENCE</scope>
    <source>
        <strain evidence="1">2697</strain>
    </source>
</reference>
<protein>
    <submittedName>
        <fullName evidence="1">Membrane protein</fullName>
    </submittedName>
</protein>